<evidence type="ECO:0000313" key="3">
    <source>
        <dbReference type="Proteomes" id="UP000198251"/>
    </source>
</evidence>
<dbReference type="RefSeq" id="WP_089002155.1">
    <property type="nucleotide sequence ID" value="NZ_LT607733.1"/>
</dbReference>
<feature type="domain" description="Alanine racemase N-terminal" evidence="1">
    <location>
        <begin position="7"/>
        <end position="226"/>
    </location>
</feature>
<reference evidence="2 3" key="1">
    <citation type="submission" date="2016-06" db="EMBL/GenBank/DDBJ databases">
        <authorList>
            <person name="Kjaerup R.B."/>
            <person name="Dalgaard T.S."/>
            <person name="Juul-Madsen H.R."/>
        </authorList>
    </citation>
    <scope>NUCLEOTIDE SEQUENCE [LARGE SCALE GENOMIC DNA]</scope>
    <source>
        <strain evidence="2 3">DSM 43913</strain>
    </source>
</reference>
<dbReference type="PANTHER" id="PTHR28004">
    <property type="entry name" value="ZGC:162816-RELATED"/>
    <property type="match status" value="1"/>
</dbReference>
<organism evidence="2 3">
    <name type="scientific">Micromonospora echinofusca</name>
    <dbReference type="NCBI Taxonomy" id="47858"/>
    <lineage>
        <taxon>Bacteria</taxon>
        <taxon>Bacillati</taxon>
        <taxon>Actinomycetota</taxon>
        <taxon>Actinomycetes</taxon>
        <taxon>Micromonosporales</taxon>
        <taxon>Micromonosporaceae</taxon>
        <taxon>Micromonospora</taxon>
    </lineage>
</organism>
<dbReference type="Gene3D" id="2.40.37.20">
    <property type="entry name" value="D-serine dehydratase-like domain"/>
    <property type="match status" value="1"/>
</dbReference>
<proteinExistence type="predicted"/>
<evidence type="ECO:0000259" key="1">
    <source>
        <dbReference type="Pfam" id="PF01168"/>
    </source>
</evidence>
<dbReference type="Proteomes" id="UP000198251">
    <property type="component" value="Chromosome I"/>
</dbReference>
<keyword evidence="3" id="KW-1185">Reference proteome</keyword>
<dbReference type="EMBL" id="LT607733">
    <property type="protein sequence ID" value="SCG18559.1"/>
    <property type="molecule type" value="Genomic_DNA"/>
</dbReference>
<dbReference type="InterPro" id="IPR042208">
    <property type="entry name" value="D-ser_dehydrat-like_sf"/>
</dbReference>
<dbReference type="SUPFAM" id="SSF51419">
    <property type="entry name" value="PLP-binding barrel"/>
    <property type="match status" value="1"/>
</dbReference>
<gene>
    <name evidence="2" type="ORF">GA0070610_4905</name>
</gene>
<dbReference type="InterPro" id="IPR029066">
    <property type="entry name" value="PLP-binding_barrel"/>
</dbReference>
<dbReference type="InterPro" id="IPR001608">
    <property type="entry name" value="Ala_racemase_N"/>
</dbReference>
<dbReference type="GO" id="GO:0036088">
    <property type="term" value="P:D-serine catabolic process"/>
    <property type="evidence" value="ECO:0007669"/>
    <property type="project" value="TreeGrafter"/>
</dbReference>
<name>A0A1C5GFH3_MICEH</name>
<dbReference type="Pfam" id="PF01168">
    <property type="entry name" value="Ala_racemase_N"/>
    <property type="match status" value="1"/>
</dbReference>
<dbReference type="GO" id="GO:0008721">
    <property type="term" value="F:D-serine ammonia-lyase activity"/>
    <property type="evidence" value="ECO:0007669"/>
    <property type="project" value="TreeGrafter"/>
</dbReference>
<sequence>MTPRVTVDLARLDANIARCTGRAAEAGVALRAHVKGHRSPEIAARQVAAGAVGVAVHSAAEAEAYVAVGVPDVTVAWPWRDTWRWSRFARLARHCAVTVHVDHPDAVTGLGAAAEAHGVELGVRIEVDTGLHRVGVDPDAAGELAATIARTGGLRLSGVTGYVGITGPDDARDRVELGRSRARLLVSVAERIRATGTPCPQVSVGGTPTLAGALDVAGVTEVCAGAYALLDGGLARLGECDPAAVAIAVTTTVTGTDGQALRTDADELLAGADQTWMSGVVLTAPDGAPVRPESVSVGDELRVLPGHVCPVVARRPLLHVLDAGEPVARWQALVLPDRA</sequence>
<protein>
    <submittedName>
        <fullName evidence="2">D-serine deaminase, pyridoxal phosphate-dependent</fullName>
    </submittedName>
</protein>
<dbReference type="Gene3D" id="3.20.20.10">
    <property type="entry name" value="Alanine racemase"/>
    <property type="match status" value="1"/>
</dbReference>
<accession>A0A1C5GFH3</accession>
<dbReference type="PANTHER" id="PTHR28004:SF2">
    <property type="entry name" value="D-SERINE DEHYDRATASE"/>
    <property type="match status" value="1"/>
</dbReference>
<evidence type="ECO:0000313" key="2">
    <source>
        <dbReference type="EMBL" id="SCG18559.1"/>
    </source>
</evidence>
<dbReference type="InterPro" id="IPR051466">
    <property type="entry name" value="D-amino_acid_metab_enzyme"/>
</dbReference>
<dbReference type="AlphaFoldDB" id="A0A1C5GFH3"/>
<dbReference type="GeneID" id="95804591"/>